<dbReference type="PANTHER" id="PTHR30024:SF45">
    <property type="entry name" value="ABC TRANSPORTER SUBSTRATE-BINDING PROTEIN"/>
    <property type="match status" value="1"/>
</dbReference>
<dbReference type="RefSeq" id="WP_394823962.1">
    <property type="nucleotide sequence ID" value="NZ_CP089984.1"/>
</dbReference>
<dbReference type="Pfam" id="PF13379">
    <property type="entry name" value="NMT1_2"/>
    <property type="match status" value="1"/>
</dbReference>
<evidence type="ECO:0000313" key="2">
    <source>
        <dbReference type="Proteomes" id="UP001370348"/>
    </source>
</evidence>
<protein>
    <submittedName>
        <fullName evidence="1">ABC transporter substrate-binding protein</fullName>
    </submittedName>
</protein>
<keyword evidence="2" id="KW-1185">Reference proteome</keyword>
<reference evidence="1 2" key="1">
    <citation type="submission" date="2021-12" db="EMBL/GenBank/DDBJ databases">
        <title>Discovery of the Pendulisporaceae a myxobacterial family with distinct sporulation behavior and unique specialized metabolism.</title>
        <authorList>
            <person name="Garcia R."/>
            <person name="Popoff A."/>
            <person name="Bader C.D."/>
            <person name="Loehr J."/>
            <person name="Walesch S."/>
            <person name="Walt C."/>
            <person name="Boldt J."/>
            <person name="Bunk B."/>
            <person name="Haeckl F.J.F.P.J."/>
            <person name="Gunesch A.P."/>
            <person name="Birkelbach J."/>
            <person name="Nuebel U."/>
            <person name="Pietschmann T."/>
            <person name="Bach T."/>
            <person name="Mueller R."/>
        </authorList>
    </citation>
    <scope>NUCLEOTIDE SEQUENCE [LARGE SCALE GENOMIC DNA]</scope>
    <source>
        <strain evidence="1 2">MSr11954</strain>
    </source>
</reference>
<dbReference type="Gene3D" id="3.40.190.10">
    <property type="entry name" value="Periplasmic binding protein-like II"/>
    <property type="match status" value="2"/>
</dbReference>
<proteinExistence type="predicted"/>
<dbReference type="SUPFAM" id="SSF160387">
    <property type="entry name" value="NosL/MerB-like"/>
    <property type="match status" value="1"/>
</dbReference>
<accession>A0ABZ2LUB9</accession>
<sequence>MPPPIPTKLPSRVLPSTAAVGTFGTFGPSGALRVLCAILVLVTFGACKRSGGSAEGGGSNEAPQQSIRISFGVQDSTISCATGGILVRELGLLDKYLPKTGRYANTRYQIEWKSFTSGPPITTDMVAGKIDIGLMGDFPSVANADAFKAAGKRSVYTAVIAGSVDGGGNAILVPADSPVESLSDLKGKQISVPFGSSAHGTLLRAVRELGWDPEKDITLVSQSPEVGGTSLRTHKIDAHADFVPYTELFPFRKYARKIYDGSSAHVPTSVGVVITSDFAERHPEIVVAYLRATFEADRLFTDDPEKYSELVQKVSGVEAEVVYMFQGPAGIQRRDYSLKPEFRKGLETAVATFAQLKKTVSVDVNTFVDDRYVRQAAKESGLDYDAHLADYAPLPITAPDAATGRPITDPKLAAQIWVKDEPKVRAYATIGAAFTALSELASSGKTARATYVHDRNTGLKLLADFAYYVRGEGSEIAAFLLKKDAETWSRAHKGAAPARFDDVRGKSVAVAK</sequence>
<name>A0ABZ2LUB9_9BACT</name>
<dbReference type="SUPFAM" id="SSF53850">
    <property type="entry name" value="Periplasmic binding protein-like II"/>
    <property type="match status" value="1"/>
</dbReference>
<dbReference type="EMBL" id="CP089984">
    <property type="protein sequence ID" value="WXB14342.1"/>
    <property type="molecule type" value="Genomic_DNA"/>
</dbReference>
<dbReference type="PANTHER" id="PTHR30024">
    <property type="entry name" value="ALIPHATIC SULFONATES-BINDING PROTEIN-RELATED"/>
    <property type="match status" value="1"/>
</dbReference>
<gene>
    <name evidence="1" type="ORF">LZC94_41770</name>
</gene>
<organism evidence="1 2">
    <name type="scientific">Pendulispora albinea</name>
    <dbReference type="NCBI Taxonomy" id="2741071"/>
    <lineage>
        <taxon>Bacteria</taxon>
        <taxon>Pseudomonadati</taxon>
        <taxon>Myxococcota</taxon>
        <taxon>Myxococcia</taxon>
        <taxon>Myxococcales</taxon>
        <taxon>Sorangiineae</taxon>
        <taxon>Pendulisporaceae</taxon>
        <taxon>Pendulispora</taxon>
    </lineage>
</organism>
<evidence type="ECO:0000313" key="1">
    <source>
        <dbReference type="EMBL" id="WXB14342.1"/>
    </source>
</evidence>
<dbReference type="Proteomes" id="UP001370348">
    <property type="component" value="Chromosome"/>
</dbReference>